<dbReference type="GO" id="GO:0005886">
    <property type="term" value="C:plasma membrane"/>
    <property type="evidence" value="ECO:0007669"/>
    <property type="project" value="UniProtKB-SubCell"/>
</dbReference>
<dbReference type="EMBL" id="NSKB01000018">
    <property type="protein sequence ID" value="PAU74000.1"/>
    <property type="molecule type" value="Genomic_DNA"/>
</dbReference>
<comment type="subcellular location">
    <subcellularLocation>
        <location evidence="1">Cell membrane</location>
        <topology evidence="1">Multi-pass membrane protein</topology>
    </subcellularLocation>
</comment>
<evidence type="ECO:0000256" key="1">
    <source>
        <dbReference type="ARBA" id="ARBA00004651"/>
    </source>
</evidence>
<feature type="transmembrane region" description="Helical" evidence="6">
    <location>
        <begin position="40"/>
        <end position="62"/>
    </location>
</feature>
<keyword evidence="4 6" id="KW-1133">Transmembrane helix</keyword>
<feature type="transmembrane region" description="Helical" evidence="6">
    <location>
        <begin position="150"/>
        <end position="173"/>
    </location>
</feature>
<evidence type="ECO:0000256" key="6">
    <source>
        <dbReference type="SAM" id="Phobius"/>
    </source>
</evidence>
<keyword evidence="2" id="KW-1003">Cell membrane</keyword>
<sequence>MSLESALFYLFAIFVFAVTPGPGIFALLARGMASGARSCVSLALGMTVSDLIYLLLAFYGLAAIAENWSEAFTLIRYLGAAYLFYLGWKMWTAPVKAEPLAPEQRRVDVVKGFLQGFLISASNPKVILFYIAFLPTFIDLTALGSTDMGLVVGLTFIGLMTGLMLVASGASGARRFLQTERAMKGANRSAGSLMVAAGAFLVAKG</sequence>
<dbReference type="OrthoDB" id="9804822at2"/>
<reference evidence="7 8" key="1">
    <citation type="submission" date="2017-08" db="EMBL/GenBank/DDBJ databases">
        <title>Halomonas alkalisoli sp. nov., isolated from saline alkaline soil.</title>
        <authorList>
            <person name="Wang D."/>
            <person name="Zhang G."/>
        </authorList>
    </citation>
    <scope>NUCLEOTIDE SEQUENCE [LARGE SCALE GENOMIC DNA]</scope>
    <source>
        <strain evidence="7 8">WRN001</strain>
    </source>
</reference>
<evidence type="ECO:0000256" key="3">
    <source>
        <dbReference type="ARBA" id="ARBA00022692"/>
    </source>
</evidence>
<organism evidence="7 8">
    <name type="scientific">Halomonas salipaludis</name>
    <dbReference type="NCBI Taxonomy" id="2032625"/>
    <lineage>
        <taxon>Bacteria</taxon>
        <taxon>Pseudomonadati</taxon>
        <taxon>Pseudomonadota</taxon>
        <taxon>Gammaproteobacteria</taxon>
        <taxon>Oceanospirillales</taxon>
        <taxon>Halomonadaceae</taxon>
        <taxon>Halomonas</taxon>
    </lineage>
</organism>
<dbReference type="PIRSF" id="PIRSF006324">
    <property type="entry name" value="LeuE"/>
    <property type="match status" value="1"/>
</dbReference>
<evidence type="ECO:0000256" key="2">
    <source>
        <dbReference type="ARBA" id="ARBA00022475"/>
    </source>
</evidence>
<feature type="transmembrane region" description="Helical" evidence="6">
    <location>
        <begin position="112"/>
        <end position="138"/>
    </location>
</feature>
<evidence type="ECO:0000256" key="5">
    <source>
        <dbReference type="ARBA" id="ARBA00023136"/>
    </source>
</evidence>
<dbReference type="PANTHER" id="PTHR30086:SF20">
    <property type="entry name" value="ARGININE EXPORTER PROTEIN ARGO-RELATED"/>
    <property type="match status" value="1"/>
</dbReference>
<evidence type="ECO:0000313" key="7">
    <source>
        <dbReference type="EMBL" id="PAU74000.1"/>
    </source>
</evidence>
<accession>A0A2A2ENA0</accession>
<gene>
    <name evidence="7" type="ORF">CK498_24860</name>
</gene>
<keyword evidence="8" id="KW-1185">Reference proteome</keyword>
<evidence type="ECO:0000256" key="4">
    <source>
        <dbReference type="ARBA" id="ARBA00022989"/>
    </source>
</evidence>
<proteinExistence type="predicted"/>
<feature type="transmembrane region" description="Helical" evidence="6">
    <location>
        <begin position="74"/>
        <end position="91"/>
    </location>
</feature>
<feature type="transmembrane region" description="Helical" evidence="6">
    <location>
        <begin position="6"/>
        <end position="28"/>
    </location>
</feature>
<protein>
    <submittedName>
        <fullName evidence="7">Threonine transporter</fullName>
    </submittedName>
</protein>
<keyword evidence="3 6" id="KW-0812">Transmembrane</keyword>
<dbReference type="Proteomes" id="UP000217771">
    <property type="component" value="Unassembled WGS sequence"/>
</dbReference>
<keyword evidence="5 6" id="KW-0472">Membrane</keyword>
<dbReference type="InterPro" id="IPR001123">
    <property type="entry name" value="LeuE-type"/>
</dbReference>
<evidence type="ECO:0000313" key="8">
    <source>
        <dbReference type="Proteomes" id="UP000217771"/>
    </source>
</evidence>
<dbReference type="Pfam" id="PF01810">
    <property type="entry name" value="LysE"/>
    <property type="match status" value="1"/>
</dbReference>
<dbReference type="RefSeq" id="WP_095623538.1">
    <property type="nucleotide sequence ID" value="NZ_NSKB01000018.1"/>
</dbReference>
<dbReference type="AlphaFoldDB" id="A0A2A2ENA0"/>
<dbReference type="GO" id="GO:0015171">
    <property type="term" value="F:amino acid transmembrane transporter activity"/>
    <property type="evidence" value="ECO:0007669"/>
    <property type="project" value="TreeGrafter"/>
</dbReference>
<name>A0A2A2ENA0_9GAMM</name>
<dbReference type="PANTHER" id="PTHR30086">
    <property type="entry name" value="ARGININE EXPORTER PROTEIN ARGO"/>
    <property type="match status" value="1"/>
</dbReference>
<comment type="caution">
    <text evidence="7">The sequence shown here is derived from an EMBL/GenBank/DDBJ whole genome shotgun (WGS) entry which is preliminary data.</text>
</comment>